<keyword evidence="9" id="KW-1185">Reference proteome</keyword>
<organism evidence="8 9">
    <name type="scientific">Apilactobacillus apinorum</name>
    <dbReference type="NCBI Taxonomy" id="1218495"/>
    <lineage>
        <taxon>Bacteria</taxon>
        <taxon>Bacillati</taxon>
        <taxon>Bacillota</taxon>
        <taxon>Bacilli</taxon>
        <taxon>Lactobacillales</taxon>
        <taxon>Lactobacillaceae</taxon>
        <taxon>Apilactobacillus</taxon>
    </lineage>
</organism>
<dbReference type="PANTHER" id="PTHR46383:SF4">
    <property type="entry name" value="AMINOTRANSFERASE"/>
    <property type="match status" value="1"/>
</dbReference>
<reference evidence="8 9" key="1">
    <citation type="submission" date="2024-03" db="EMBL/GenBank/DDBJ databases">
        <title>Inconsistent identification of Apilactobacillus kunkeei-related strains obtained by well-developed overall genome related indices.</title>
        <authorList>
            <person name="Maeno S."/>
            <person name="Endo A."/>
        </authorList>
    </citation>
    <scope>NUCLEOTIDE SEQUENCE [LARGE SCALE GENOMIC DNA]</scope>
    <source>
        <strain evidence="8 9">20H-10</strain>
    </source>
</reference>
<keyword evidence="4 6" id="KW-0808">Transferase</keyword>
<evidence type="ECO:0000256" key="4">
    <source>
        <dbReference type="ARBA" id="ARBA00022679"/>
    </source>
</evidence>
<comment type="caution">
    <text evidence="8">The sequence shown here is derived from an EMBL/GenBank/DDBJ whole genome shotgun (WGS) entry which is preliminary data.</text>
</comment>
<gene>
    <name evidence="8" type="ORF">AP20H10_00300</name>
</gene>
<accession>A0ABP9ZFT7</accession>
<keyword evidence="5" id="KW-0663">Pyridoxal phosphate</keyword>
<dbReference type="InterPro" id="IPR004839">
    <property type="entry name" value="Aminotransferase_I/II_large"/>
</dbReference>
<evidence type="ECO:0000313" key="9">
    <source>
        <dbReference type="Proteomes" id="UP001438112"/>
    </source>
</evidence>
<evidence type="ECO:0000259" key="7">
    <source>
        <dbReference type="Pfam" id="PF00155"/>
    </source>
</evidence>
<dbReference type="Gene3D" id="3.90.1150.10">
    <property type="entry name" value="Aspartate Aminotransferase, domain 1"/>
    <property type="match status" value="1"/>
</dbReference>
<dbReference type="PANTHER" id="PTHR46383">
    <property type="entry name" value="ASPARTATE AMINOTRANSFERASE"/>
    <property type="match status" value="1"/>
</dbReference>
<dbReference type="Gene3D" id="3.40.640.10">
    <property type="entry name" value="Type I PLP-dependent aspartate aminotransferase-like (Major domain)"/>
    <property type="match status" value="1"/>
</dbReference>
<dbReference type="CDD" id="cd00609">
    <property type="entry name" value="AAT_like"/>
    <property type="match status" value="1"/>
</dbReference>
<sequence>MSKLIGKISQKMKNSKPDQILSFGASISHVEGLIPLTIGEPDFNTPTHIKQAAIDAINDNQSHYTDSRGIEELRKAAVDFVARKYDIHYDADAEVIITVGVTEAIFDTLAAILDPGDEVIIPTPAFSPYFNCVEFFGAHAVEIDTSKDGFVLTPAALDETLKNHPKAKAIILNTPNNPSGVSYNEEEIKALSDVIKKYDVFCISDEIYSELNYEHEHTSIAKYIPEQTIVYNGVSKSHAMTGWRIGVIYAPADIITAIKSVHEYTVSALTANAQFAAVEAFTNGRDDGVKMREIYRIRRDLLHQGLTEAGIESVKPSGAFYIFAKIPNRFGDDDFAFCRRLATEAKVGSVPGSAFGKAGRGYFRLSYATSEDNLKEAIRRIKKFVGEN</sequence>
<dbReference type="Proteomes" id="UP001438112">
    <property type="component" value="Unassembled WGS sequence"/>
</dbReference>
<dbReference type="EMBL" id="BAABVV010000010">
    <property type="protein sequence ID" value="GAA6113667.1"/>
    <property type="molecule type" value="Genomic_DNA"/>
</dbReference>
<comment type="cofactor">
    <cofactor evidence="1 6">
        <name>pyridoxal 5'-phosphate</name>
        <dbReference type="ChEBI" id="CHEBI:597326"/>
    </cofactor>
</comment>
<dbReference type="SUPFAM" id="SSF53383">
    <property type="entry name" value="PLP-dependent transferases"/>
    <property type="match status" value="1"/>
</dbReference>
<dbReference type="EC" id="2.6.1.-" evidence="6"/>
<dbReference type="PROSITE" id="PS00105">
    <property type="entry name" value="AA_TRANSFER_CLASS_1"/>
    <property type="match status" value="1"/>
</dbReference>
<comment type="similarity">
    <text evidence="2 6">Belongs to the class-I pyridoxal-phosphate-dependent aminotransferase family.</text>
</comment>
<dbReference type="InterPro" id="IPR015422">
    <property type="entry name" value="PyrdxlP-dep_Trfase_small"/>
</dbReference>
<dbReference type="Pfam" id="PF00155">
    <property type="entry name" value="Aminotran_1_2"/>
    <property type="match status" value="1"/>
</dbReference>
<dbReference type="RefSeq" id="WP_353317206.1">
    <property type="nucleotide sequence ID" value="NZ_BAABVV010000010.1"/>
</dbReference>
<evidence type="ECO:0000256" key="6">
    <source>
        <dbReference type="RuleBase" id="RU000481"/>
    </source>
</evidence>
<evidence type="ECO:0000256" key="1">
    <source>
        <dbReference type="ARBA" id="ARBA00001933"/>
    </source>
</evidence>
<keyword evidence="3 6" id="KW-0032">Aminotransferase</keyword>
<protein>
    <recommendedName>
        <fullName evidence="6">Aminotransferase</fullName>
        <ecNumber evidence="6">2.6.1.-</ecNumber>
    </recommendedName>
</protein>
<dbReference type="GO" id="GO:0008483">
    <property type="term" value="F:transaminase activity"/>
    <property type="evidence" value="ECO:0007669"/>
    <property type="project" value="UniProtKB-KW"/>
</dbReference>
<evidence type="ECO:0000256" key="5">
    <source>
        <dbReference type="ARBA" id="ARBA00022898"/>
    </source>
</evidence>
<dbReference type="InterPro" id="IPR004838">
    <property type="entry name" value="NHTrfase_class1_PyrdxlP-BS"/>
</dbReference>
<feature type="domain" description="Aminotransferase class I/classII large" evidence="7">
    <location>
        <begin position="33"/>
        <end position="381"/>
    </location>
</feature>
<evidence type="ECO:0000313" key="8">
    <source>
        <dbReference type="EMBL" id="GAA6113667.1"/>
    </source>
</evidence>
<dbReference type="InterPro" id="IPR015421">
    <property type="entry name" value="PyrdxlP-dep_Trfase_major"/>
</dbReference>
<evidence type="ECO:0000256" key="3">
    <source>
        <dbReference type="ARBA" id="ARBA00022576"/>
    </source>
</evidence>
<name>A0ABP9ZFT7_9LACO</name>
<proteinExistence type="inferred from homology"/>
<dbReference type="InterPro" id="IPR050596">
    <property type="entry name" value="AspAT/PAT-like"/>
</dbReference>
<dbReference type="InterPro" id="IPR015424">
    <property type="entry name" value="PyrdxlP-dep_Trfase"/>
</dbReference>
<evidence type="ECO:0000256" key="2">
    <source>
        <dbReference type="ARBA" id="ARBA00007441"/>
    </source>
</evidence>